<dbReference type="RefSeq" id="WP_206712581.1">
    <property type="nucleotide sequence ID" value="NZ_CP071091.1"/>
</dbReference>
<keyword evidence="4" id="KW-1185">Reference proteome</keyword>
<dbReference type="SUPFAM" id="SSF52317">
    <property type="entry name" value="Class I glutamine amidotransferase-like"/>
    <property type="match status" value="1"/>
</dbReference>
<dbReference type="NCBIfam" id="TIGR01382">
    <property type="entry name" value="PfpI"/>
    <property type="match status" value="1"/>
</dbReference>
<evidence type="ECO:0000313" key="4">
    <source>
        <dbReference type="Proteomes" id="UP000663090"/>
    </source>
</evidence>
<keyword evidence="3" id="KW-0315">Glutamine amidotransferase</keyword>
<dbReference type="Pfam" id="PF01965">
    <property type="entry name" value="DJ-1_PfpI"/>
    <property type="match status" value="1"/>
</dbReference>
<dbReference type="Gene3D" id="3.40.50.880">
    <property type="match status" value="1"/>
</dbReference>
<dbReference type="Proteomes" id="UP000663090">
    <property type="component" value="Chromosome"/>
</dbReference>
<dbReference type="PROSITE" id="PS51276">
    <property type="entry name" value="PEPTIDASE_C56_PFPI"/>
    <property type="match status" value="1"/>
</dbReference>
<protein>
    <submittedName>
        <fullName evidence="3">Type 1 glutamine amidotransferase</fullName>
    </submittedName>
</protein>
<dbReference type="PANTHER" id="PTHR42733:SF12">
    <property type="entry name" value="PROTEINASE"/>
    <property type="match status" value="1"/>
</dbReference>
<sequence>MGRKLRGLRVAVLATDGFEQVELTRPVRKLERHGADVKIVSLQPGYIRAMKHMVPGRKVRVDATLRDVKAADFDAVLLPGGLINPDTLRQSALARDFVHDADSLNLPMAIICHAPWLLISAGLAEGRTLTSWPGIRDDVKNAGANWRDEPLVHDDNWVSSRSPLDLPVFEKAMVELFAEKLPEVRERIRQVESYPTPTHYHPTEESIRHWPRMLAGGLATAALGFGMVHRFSTR</sequence>
<organism evidence="3 4">
    <name type="scientific">Myxococcus landrumensis</name>
    <dbReference type="NCBI Taxonomy" id="2813577"/>
    <lineage>
        <taxon>Bacteria</taxon>
        <taxon>Pseudomonadati</taxon>
        <taxon>Myxococcota</taxon>
        <taxon>Myxococcia</taxon>
        <taxon>Myxococcales</taxon>
        <taxon>Cystobacterineae</taxon>
        <taxon>Myxococcaceae</taxon>
        <taxon>Myxococcus</taxon>
    </lineage>
</organism>
<reference evidence="3 4" key="1">
    <citation type="submission" date="2021-02" db="EMBL/GenBank/DDBJ databases">
        <title>De Novo genome assembly of isolated myxobacteria.</title>
        <authorList>
            <person name="Stevens D.C."/>
        </authorList>
    </citation>
    <scope>NUCLEOTIDE SEQUENCE [LARGE SCALE GENOMIC DNA]</scope>
    <source>
        <strain evidence="3 4">SCHIC003</strain>
    </source>
</reference>
<feature type="domain" description="DJ-1/PfpI" evidence="2">
    <location>
        <begin position="9"/>
        <end position="175"/>
    </location>
</feature>
<name>A0ABX7N092_9BACT</name>
<dbReference type="InterPro" id="IPR002818">
    <property type="entry name" value="DJ-1/PfpI"/>
</dbReference>
<dbReference type="InterPro" id="IPR006286">
    <property type="entry name" value="C56_PfpI-like"/>
</dbReference>
<dbReference type="CDD" id="cd03134">
    <property type="entry name" value="GATase1_PfpI_like"/>
    <property type="match status" value="1"/>
</dbReference>
<evidence type="ECO:0000256" key="1">
    <source>
        <dbReference type="ARBA" id="ARBA00008542"/>
    </source>
</evidence>
<gene>
    <name evidence="3" type="ORF">JY572_20510</name>
</gene>
<evidence type="ECO:0000259" key="2">
    <source>
        <dbReference type="Pfam" id="PF01965"/>
    </source>
</evidence>
<evidence type="ECO:0000313" key="3">
    <source>
        <dbReference type="EMBL" id="QSQ10816.1"/>
    </source>
</evidence>
<dbReference type="PANTHER" id="PTHR42733">
    <property type="entry name" value="DJ-1 PROTEIN"/>
    <property type="match status" value="1"/>
</dbReference>
<dbReference type="EMBL" id="CP071091">
    <property type="protein sequence ID" value="QSQ10816.1"/>
    <property type="molecule type" value="Genomic_DNA"/>
</dbReference>
<accession>A0ABX7N092</accession>
<proteinExistence type="inferred from homology"/>
<dbReference type="InterPro" id="IPR029062">
    <property type="entry name" value="Class_I_gatase-like"/>
</dbReference>
<comment type="similarity">
    <text evidence="1">Belongs to the peptidase C56 family.</text>
</comment>